<protein>
    <submittedName>
        <fullName evidence="1">Uncharacterized protein</fullName>
    </submittedName>
</protein>
<dbReference type="Proteomes" id="UP000008152">
    <property type="component" value="Chromosome II"/>
</dbReference>
<evidence type="ECO:0000313" key="1">
    <source>
        <dbReference type="EMBL" id="ABU73054.1"/>
    </source>
</evidence>
<dbReference type="AlphaFoldDB" id="A7N2H4"/>
<name>A7N2H4_VIBC1</name>
<reference evidence="1 2" key="1">
    <citation type="submission" date="2007-08" db="EMBL/GenBank/DDBJ databases">
        <authorList>
            <consortium name="The Vibrio harveyi Genome Sequencing Project"/>
            <person name="Bassler B."/>
            <person name="Clifton S.W."/>
            <person name="Fulton L."/>
            <person name="Delehaunty K."/>
            <person name="Fronick C."/>
            <person name="Harrison M."/>
            <person name="Markivic C."/>
            <person name="Fulton R."/>
            <person name="Tin-Wollam A.-M."/>
            <person name="Shah N."/>
            <person name="Pepin K."/>
            <person name="Nash W."/>
            <person name="Thiruvilangam P."/>
            <person name="Bhonagiri V."/>
            <person name="Waters C."/>
            <person name="Tu K.C."/>
            <person name="Irgon J."/>
            <person name="Wilson R.K."/>
        </authorList>
    </citation>
    <scope>NUCLEOTIDE SEQUENCE [LARGE SCALE GENOMIC DNA]</scope>
    <source>
        <strain evidence="2">ATCC BAA-1116 / BB120</strain>
    </source>
</reference>
<sequence length="44" mass="4993">MNSNLIQLRVELVTQVGHNITKEATVSLNADEDDNFWLTLKHAL</sequence>
<accession>A7N2H4</accession>
<organism evidence="1 2">
    <name type="scientific">Vibrio campbellii (strain ATCC BAA-1116)</name>
    <dbReference type="NCBI Taxonomy" id="2902295"/>
    <lineage>
        <taxon>Bacteria</taxon>
        <taxon>Pseudomonadati</taxon>
        <taxon>Pseudomonadota</taxon>
        <taxon>Gammaproteobacteria</taxon>
        <taxon>Vibrionales</taxon>
        <taxon>Vibrionaceae</taxon>
        <taxon>Vibrio</taxon>
    </lineage>
</organism>
<dbReference type="PATRIC" id="fig|338187.36.peg.4034"/>
<dbReference type="EMBL" id="CP000790">
    <property type="protein sequence ID" value="ABU73054.1"/>
    <property type="molecule type" value="Genomic_DNA"/>
</dbReference>
<evidence type="ECO:0000313" key="2">
    <source>
        <dbReference type="Proteomes" id="UP000008152"/>
    </source>
</evidence>
<gene>
    <name evidence="1" type="ordered locus">VIBHAR_05148</name>
</gene>
<proteinExistence type="predicted"/>
<dbReference type="KEGG" id="vha:VIBHAR_05148"/>